<dbReference type="InterPro" id="IPR025997">
    <property type="entry name" value="SBP_2_dom"/>
</dbReference>
<dbReference type="AlphaFoldDB" id="A0A7M2YZC5"/>
<evidence type="ECO:0000256" key="2">
    <source>
        <dbReference type="ARBA" id="ARBA00022729"/>
    </source>
</evidence>
<dbReference type="SUPFAM" id="SSF53822">
    <property type="entry name" value="Periplasmic binding protein-like I"/>
    <property type="match status" value="1"/>
</dbReference>
<comment type="caution">
    <text evidence="5">The sequence shown here is derived from an EMBL/GenBank/DDBJ whole genome shotgun (WGS) entry which is preliminary data.</text>
</comment>
<feature type="signal peptide" evidence="3">
    <location>
        <begin position="1"/>
        <end position="21"/>
    </location>
</feature>
<evidence type="ECO:0000256" key="1">
    <source>
        <dbReference type="ARBA" id="ARBA00004196"/>
    </source>
</evidence>
<protein>
    <submittedName>
        <fullName evidence="5">ABC-type xylose transport system periplasmic component</fullName>
    </submittedName>
</protein>
<feature type="chain" id="PRO_5038766178" evidence="3">
    <location>
        <begin position="22"/>
        <end position="354"/>
    </location>
</feature>
<name>A0A7M2YZC5_9ACTN</name>
<feature type="domain" description="Periplasmic binding protein" evidence="4">
    <location>
        <begin position="41"/>
        <end position="301"/>
    </location>
</feature>
<dbReference type="PANTHER" id="PTHR30036">
    <property type="entry name" value="D-XYLOSE-BINDING PERIPLASMIC PROTEIN"/>
    <property type="match status" value="1"/>
</dbReference>
<dbReference type="RefSeq" id="WP_114795692.1">
    <property type="nucleotide sequence ID" value="NZ_QQZY01000002.1"/>
</dbReference>
<dbReference type="InterPro" id="IPR028082">
    <property type="entry name" value="Peripla_BP_I"/>
</dbReference>
<dbReference type="OrthoDB" id="9773673at2"/>
<reference evidence="5 6" key="1">
    <citation type="submission" date="2018-07" db="EMBL/GenBank/DDBJ databases">
        <title>High-quality-draft genome sequence of Gaiella occulta.</title>
        <authorList>
            <person name="Severino R."/>
            <person name="Froufe H.J.C."/>
            <person name="Rainey F.A."/>
            <person name="Barroso C."/>
            <person name="Albuquerque L."/>
            <person name="Lobo-Da-Cunha A."/>
            <person name="Da Costa M.S."/>
            <person name="Egas C."/>
        </authorList>
    </citation>
    <scope>NUCLEOTIDE SEQUENCE [LARGE SCALE GENOMIC DNA]</scope>
    <source>
        <strain evidence="5 6">F2-233</strain>
    </source>
</reference>
<dbReference type="GO" id="GO:0030246">
    <property type="term" value="F:carbohydrate binding"/>
    <property type="evidence" value="ECO:0007669"/>
    <property type="project" value="TreeGrafter"/>
</dbReference>
<evidence type="ECO:0000313" key="6">
    <source>
        <dbReference type="Proteomes" id="UP000254134"/>
    </source>
</evidence>
<organism evidence="5 6">
    <name type="scientific">Gaiella occulta</name>
    <dbReference type="NCBI Taxonomy" id="1002870"/>
    <lineage>
        <taxon>Bacteria</taxon>
        <taxon>Bacillati</taxon>
        <taxon>Actinomycetota</taxon>
        <taxon>Thermoleophilia</taxon>
        <taxon>Gaiellales</taxon>
        <taxon>Gaiellaceae</taxon>
        <taxon>Gaiella</taxon>
    </lineage>
</organism>
<dbReference type="PANTHER" id="PTHR30036:SF1">
    <property type="entry name" value="D-XYLOSE-BINDING PERIPLASMIC PROTEIN"/>
    <property type="match status" value="1"/>
</dbReference>
<gene>
    <name evidence="5" type="ORF">Gocc_1295</name>
</gene>
<dbReference type="EMBL" id="QQZY01000002">
    <property type="protein sequence ID" value="RDI75497.1"/>
    <property type="molecule type" value="Genomic_DNA"/>
</dbReference>
<dbReference type="GO" id="GO:0030288">
    <property type="term" value="C:outer membrane-bounded periplasmic space"/>
    <property type="evidence" value="ECO:0007669"/>
    <property type="project" value="TreeGrafter"/>
</dbReference>
<dbReference type="Gene3D" id="3.40.50.2300">
    <property type="match status" value="2"/>
</dbReference>
<evidence type="ECO:0000256" key="3">
    <source>
        <dbReference type="SAM" id="SignalP"/>
    </source>
</evidence>
<evidence type="ECO:0000313" key="5">
    <source>
        <dbReference type="EMBL" id="RDI75497.1"/>
    </source>
</evidence>
<reference evidence="6" key="2">
    <citation type="journal article" date="2019" name="MicrobiologyOpen">
        <title>High-quality draft genome sequence of Gaiella occulta isolated from a 150 meter deep mineral water borehole and comparison with the genome sequences of other deep-branching lineages of the phylum Actinobacteria.</title>
        <authorList>
            <person name="Severino R."/>
            <person name="Froufe H.J.C."/>
            <person name="Barroso C."/>
            <person name="Albuquerque L."/>
            <person name="Lobo-da-Cunha A."/>
            <person name="da Costa M.S."/>
            <person name="Egas C."/>
        </authorList>
    </citation>
    <scope>NUCLEOTIDE SEQUENCE [LARGE SCALE GENOMIC DNA]</scope>
    <source>
        <strain evidence="6">F2-233</strain>
    </source>
</reference>
<sequence length="354" mass="37094">MKKLIIALTIGVLAVTTSVTAALATSTKTSASADICVLLPDPKSSVRWETQDRPALVAAFKKAGVSYVISNADGDAQKQRSQADQCLANGAKVVILVSLDAGSSIAIEKAAASAGAKVIEYDRQVIGGNAAIYISFDGRAVGVLQGKGVVAGLKANGMYGKKPVVAELNGGQTDNNSYLFKGGYDSILKPLYKNGTFVKGPDQFVPGWDNQKAGTIFEQMLVKTNNKIDAVAAANDGLANAVVVALKARKLKPIPLSGQDATPQGVQNIISGWQTMTVWKDTRKLATASANAAVALAKGQKPKTTGTVKNGSKTLPAYIIPPQAITKANYKILFTAKYLKRGDVCVGEFAKFCK</sequence>
<keyword evidence="6" id="KW-1185">Reference proteome</keyword>
<dbReference type="InterPro" id="IPR050555">
    <property type="entry name" value="Bact_Solute-Bind_Prot2"/>
</dbReference>
<accession>A0A7M2YZC5</accession>
<comment type="subcellular location">
    <subcellularLocation>
        <location evidence="1">Cell envelope</location>
    </subcellularLocation>
</comment>
<proteinExistence type="predicted"/>
<dbReference type="Pfam" id="PF13407">
    <property type="entry name" value="Peripla_BP_4"/>
    <property type="match status" value="1"/>
</dbReference>
<keyword evidence="2 3" id="KW-0732">Signal</keyword>
<evidence type="ECO:0000259" key="4">
    <source>
        <dbReference type="Pfam" id="PF13407"/>
    </source>
</evidence>
<dbReference type="Proteomes" id="UP000254134">
    <property type="component" value="Unassembled WGS sequence"/>
</dbReference>